<dbReference type="PANTHER" id="PTHR14226:SF76">
    <property type="entry name" value="NTE FAMILY PROTEIN RSSA"/>
    <property type="match status" value="1"/>
</dbReference>
<evidence type="ECO:0000256" key="3">
    <source>
        <dbReference type="ARBA" id="ARBA00023098"/>
    </source>
</evidence>
<dbReference type="AlphaFoldDB" id="A0A1D8K7Z7"/>
<keyword evidence="1 4" id="KW-0378">Hydrolase</keyword>
<evidence type="ECO:0000313" key="6">
    <source>
        <dbReference type="EMBL" id="AOV17058.1"/>
    </source>
</evidence>
<evidence type="ECO:0000259" key="5">
    <source>
        <dbReference type="PROSITE" id="PS51635"/>
    </source>
</evidence>
<keyword evidence="2 4" id="KW-0442">Lipid degradation</keyword>
<feature type="active site" description="Proton acceptor" evidence="4">
    <location>
        <position position="154"/>
    </location>
</feature>
<name>A0A1D8K7Z7_9GAMM</name>
<feature type="short sequence motif" description="GXSXG" evidence="4">
    <location>
        <begin position="39"/>
        <end position="43"/>
    </location>
</feature>
<dbReference type="InterPro" id="IPR050301">
    <property type="entry name" value="NTE"/>
</dbReference>
<organism evidence="6 7">
    <name type="scientific">Acidihalobacter aeolianus</name>
    <dbReference type="NCBI Taxonomy" id="2792603"/>
    <lineage>
        <taxon>Bacteria</taxon>
        <taxon>Pseudomonadati</taxon>
        <taxon>Pseudomonadota</taxon>
        <taxon>Gammaproteobacteria</taxon>
        <taxon>Chromatiales</taxon>
        <taxon>Ectothiorhodospiraceae</taxon>
        <taxon>Acidihalobacter</taxon>
    </lineage>
</organism>
<dbReference type="KEGG" id="aaeo:BJI67_08305"/>
<dbReference type="SUPFAM" id="SSF52151">
    <property type="entry name" value="FabD/lysophospholipase-like"/>
    <property type="match status" value="1"/>
</dbReference>
<dbReference type="Gene3D" id="3.40.1090.10">
    <property type="entry name" value="Cytosolic phospholipase A2 catalytic domain"/>
    <property type="match status" value="1"/>
</dbReference>
<dbReference type="GO" id="GO:0016787">
    <property type="term" value="F:hydrolase activity"/>
    <property type="evidence" value="ECO:0007669"/>
    <property type="project" value="UniProtKB-UniRule"/>
</dbReference>
<dbReference type="PANTHER" id="PTHR14226">
    <property type="entry name" value="NEUROPATHY TARGET ESTERASE/SWISS CHEESE D.MELANOGASTER"/>
    <property type="match status" value="1"/>
</dbReference>
<comment type="caution">
    <text evidence="4">Lacks conserved residue(s) required for the propagation of feature annotation.</text>
</comment>
<protein>
    <submittedName>
        <fullName evidence="6">Patatin</fullName>
    </submittedName>
</protein>
<reference evidence="6 7" key="1">
    <citation type="submission" date="2016-09" db="EMBL/GenBank/DDBJ databases">
        <title>Acidihalobacter prosperus V6 (DSM14174).</title>
        <authorList>
            <person name="Khaleque H.N."/>
            <person name="Ramsay J.P."/>
            <person name="Murphy R.J.T."/>
            <person name="Kaksonen A.H."/>
            <person name="Boxall N.J."/>
            <person name="Watkin E.L.J."/>
        </authorList>
    </citation>
    <scope>NUCLEOTIDE SEQUENCE [LARGE SCALE GENOMIC DNA]</scope>
    <source>
        <strain evidence="6 7">V6</strain>
    </source>
</reference>
<dbReference type="PROSITE" id="PS51635">
    <property type="entry name" value="PNPLA"/>
    <property type="match status" value="1"/>
</dbReference>
<evidence type="ECO:0000256" key="1">
    <source>
        <dbReference type="ARBA" id="ARBA00022801"/>
    </source>
</evidence>
<gene>
    <name evidence="6" type="ORF">BJI67_08305</name>
</gene>
<feature type="domain" description="PNPLA" evidence="5">
    <location>
        <begin position="8"/>
        <end position="167"/>
    </location>
</feature>
<evidence type="ECO:0000256" key="4">
    <source>
        <dbReference type="PROSITE-ProRule" id="PRU01161"/>
    </source>
</evidence>
<dbReference type="RefSeq" id="WP_070072633.1">
    <property type="nucleotide sequence ID" value="NZ_CP017448.1"/>
</dbReference>
<dbReference type="InterPro" id="IPR016035">
    <property type="entry name" value="Acyl_Trfase/lysoPLipase"/>
</dbReference>
<keyword evidence="7" id="KW-1185">Reference proteome</keyword>
<feature type="short sequence motif" description="DGA/G" evidence="4">
    <location>
        <begin position="154"/>
        <end position="156"/>
    </location>
</feature>
<evidence type="ECO:0000256" key="2">
    <source>
        <dbReference type="ARBA" id="ARBA00022963"/>
    </source>
</evidence>
<dbReference type="NCBIfam" id="NF007623">
    <property type="entry name" value="PRK10279.1"/>
    <property type="match status" value="1"/>
</dbReference>
<dbReference type="EMBL" id="CP017448">
    <property type="protein sequence ID" value="AOV17058.1"/>
    <property type="molecule type" value="Genomic_DNA"/>
</dbReference>
<sequence length="313" mass="33726">MKRPRIGLALGSGSARGWAHIGVIRALRAHGIEPDVVAGTSIGALVGAAMVTDALEPFGDWVERLTWREVVGMLDVRFNGGLINGERLLDALESMIPERSIEDCGVPYGAVSTDLASGNEIWLREGSILAAVRASIALPGLFAPAERDGRWLVDGGLVNPVPVSLCRALGAEVVIAVDLNSDLLRRHAIPDPLSPVERDVSPSDEEEEGGGLWLRQLTRLLSRQGGKKRDIEWPSILEVVARSLNIMSIRITRSRMAGDPPDVLLSPRLAHIGLMEFHRAKEAIEAGREEVERSLAELDGLAGLGLNEHLPDA</sequence>
<accession>A0A1D8K7Z7</accession>
<dbReference type="InterPro" id="IPR002641">
    <property type="entry name" value="PNPLA_dom"/>
</dbReference>
<dbReference type="Pfam" id="PF01734">
    <property type="entry name" value="Patatin"/>
    <property type="match status" value="1"/>
</dbReference>
<keyword evidence="3 4" id="KW-0443">Lipid metabolism</keyword>
<proteinExistence type="predicted"/>
<evidence type="ECO:0000313" key="7">
    <source>
        <dbReference type="Proteomes" id="UP000095342"/>
    </source>
</evidence>
<dbReference type="Proteomes" id="UP000095342">
    <property type="component" value="Chromosome"/>
</dbReference>
<feature type="active site" description="Nucleophile" evidence="4">
    <location>
        <position position="41"/>
    </location>
</feature>
<dbReference type="GO" id="GO:0016042">
    <property type="term" value="P:lipid catabolic process"/>
    <property type="evidence" value="ECO:0007669"/>
    <property type="project" value="UniProtKB-UniRule"/>
</dbReference>